<organism evidence="1">
    <name type="scientific">Acinetobacter baumannii</name>
    <dbReference type="NCBI Taxonomy" id="470"/>
    <lineage>
        <taxon>Bacteria</taxon>
        <taxon>Pseudomonadati</taxon>
        <taxon>Pseudomonadota</taxon>
        <taxon>Gammaproteobacteria</taxon>
        <taxon>Moraxellales</taxon>
        <taxon>Moraxellaceae</taxon>
        <taxon>Acinetobacter</taxon>
        <taxon>Acinetobacter calcoaceticus/baumannii complex</taxon>
    </lineage>
</organism>
<sequence>MILVKKDLLIIWIFQLIILILSFLSGLVLIDLYLTVFLLIFNYFLSFLIVNKNKLNIFNAPTFFLVGFGFLILGRFFGWFLDNSIGSFREIFCLDFFFAYCLDDPSAIKLITFLNLSLVFFSLGFLLNIKNNTNEYEIRVLSKSFKPILLIMYPIGFYLVYVVFQYISLALSSGYMALYASQADSYEAPIDRILNAVFLGYLAVLYVFEKKNNLRLSFILLLSIFLLSYYLKILTGARSFFIAAMVFMVWFIFKDKRINVVRYSVYFICGFFLLSLLDYIAQISGAREINESKSFLASVSYLFYSQGITLMVINNSLEFKEYPSLLGYLKTIFPGVQIIYNIFGVTDRYLFDWSSYIIYKKDKYLYDQGYGLGWSIFSDLYYIAYKFIPIYLFLVGLWGYFLNYVTQYKSQYVRGLLFVVLFFVFSISRDNISPLIFAIMMYSIIFFMFTKRIKK</sequence>
<proteinExistence type="predicted"/>
<dbReference type="AlphaFoldDB" id="A0A6B9KW39"/>
<gene>
    <name evidence="1" type="primary">wzy</name>
</gene>
<dbReference type="InterPro" id="IPR029468">
    <property type="entry name" value="O-ag_pol_Wzy"/>
</dbReference>
<dbReference type="Pfam" id="PF14296">
    <property type="entry name" value="O-ag_pol_Wzy"/>
    <property type="match status" value="1"/>
</dbReference>
<accession>A0A6B9KW39</accession>
<name>A0A6B9KW39_ACIBA</name>
<protein>
    <submittedName>
        <fullName evidence="1">Wzy</fullName>
    </submittedName>
</protein>
<reference evidence="1" key="1">
    <citation type="journal article" date="2016" name="Carbohydr. Res.">
        <title>Related structures of neutral capsular polysaccharides of Acinetobacter baumannii isolates that carry related capsule gene clusters KL43, KL47, and KL88.</title>
        <authorList>
            <person name="Shashkov A.S."/>
            <person name="Kenyon J.J."/>
            <person name="Arbatsky N.P."/>
            <person name="Shneider M.M."/>
            <person name="Popova A.V."/>
            <person name="Miroshnikov K.A."/>
            <person name="Hall R.M."/>
            <person name="Knirel Y.A."/>
        </authorList>
    </citation>
    <scope>NUCLEOTIDE SEQUENCE</scope>
    <source>
        <strain evidence="1">NIPH 60</strain>
    </source>
</reference>
<dbReference type="EMBL" id="MN166192">
    <property type="protein sequence ID" value="QHB12930.1"/>
    <property type="molecule type" value="Genomic_DNA"/>
</dbReference>
<reference evidence="1" key="2">
    <citation type="submission" date="2019-07" db="EMBL/GenBank/DDBJ databases">
        <authorList>
            <person name="Kenyon J.J."/>
            <person name="Grillot-Courvalin C."/>
            <person name="Earl A."/>
            <person name="Hall R.M."/>
        </authorList>
    </citation>
    <scope>NUCLEOTIDE SEQUENCE</scope>
    <source>
        <strain evidence="1">NIPH 60</strain>
    </source>
</reference>
<dbReference type="RefSeq" id="WP_004843709.1">
    <property type="nucleotide sequence ID" value="NZ_BBTD01000021.1"/>
</dbReference>
<evidence type="ECO:0000313" key="1">
    <source>
        <dbReference type="EMBL" id="QHB12930.1"/>
    </source>
</evidence>